<dbReference type="AlphaFoldDB" id="A0AAV5FEM3"/>
<gene>
    <name evidence="7" type="primary">gb21239</name>
    <name evidence="7" type="ORF">PR202_gb21239</name>
</gene>
<reference evidence="7" key="1">
    <citation type="journal article" date="2018" name="DNA Res.">
        <title>Multiple hybrid de novo genome assembly of finger millet, an orphan allotetraploid crop.</title>
        <authorList>
            <person name="Hatakeyama M."/>
            <person name="Aluri S."/>
            <person name="Balachadran M.T."/>
            <person name="Sivarajan S.R."/>
            <person name="Patrignani A."/>
            <person name="Gruter S."/>
            <person name="Poveda L."/>
            <person name="Shimizu-Inatsugi R."/>
            <person name="Baeten J."/>
            <person name="Francoijs K.J."/>
            <person name="Nataraja K.N."/>
            <person name="Reddy Y.A.N."/>
            <person name="Phadnis S."/>
            <person name="Ravikumar R.L."/>
            <person name="Schlapbach R."/>
            <person name="Sreeman S.M."/>
            <person name="Shimizu K.K."/>
        </authorList>
    </citation>
    <scope>NUCLEOTIDE SEQUENCE</scope>
</reference>
<feature type="binding site" evidence="6">
    <location>
        <position position="235"/>
    </location>
    <ligand>
        <name>Mg(2+)</name>
        <dbReference type="ChEBI" id="CHEBI:18420"/>
        <label>1</label>
        <note>catalytic</note>
    </ligand>
</feature>
<dbReference type="PROSITE" id="PS00629">
    <property type="entry name" value="IMP_1"/>
    <property type="match status" value="1"/>
</dbReference>
<dbReference type="Pfam" id="PF00459">
    <property type="entry name" value="Inositol_P"/>
    <property type="match status" value="1"/>
</dbReference>
<dbReference type="Gene3D" id="3.30.540.10">
    <property type="entry name" value="Fructose-1,6-Bisphosphatase, subunit A, domain 1"/>
    <property type="match status" value="1"/>
</dbReference>
<keyword evidence="5 6" id="KW-0460">Magnesium</keyword>
<keyword evidence="8" id="KW-1185">Reference proteome</keyword>
<keyword evidence="4" id="KW-0378">Hydrolase</keyword>
<evidence type="ECO:0000256" key="6">
    <source>
        <dbReference type="PIRSR" id="PIRSR600760-2"/>
    </source>
</evidence>
<dbReference type="InterPro" id="IPR000760">
    <property type="entry name" value="Inositol_monophosphatase-like"/>
</dbReference>
<dbReference type="PANTHER" id="PTHR43200:SF4">
    <property type="entry name" value="PAP-SPECIFIC PHOSPHATASE, MITOCHONDRIAL-RELATED"/>
    <property type="match status" value="1"/>
</dbReference>
<dbReference type="PANTHER" id="PTHR43200">
    <property type="entry name" value="PHOSPHATASE"/>
    <property type="match status" value="1"/>
</dbReference>
<feature type="binding site" evidence="6">
    <location>
        <position position="164"/>
    </location>
    <ligand>
        <name>Mg(2+)</name>
        <dbReference type="ChEBI" id="CHEBI:18420"/>
        <label>1</label>
        <note>catalytic</note>
    </ligand>
</feature>
<evidence type="ECO:0000313" key="7">
    <source>
        <dbReference type="EMBL" id="GJN32716.1"/>
    </source>
</evidence>
<organism evidence="7 8">
    <name type="scientific">Eleusine coracana subsp. coracana</name>
    <dbReference type="NCBI Taxonomy" id="191504"/>
    <lineage>
        <taxon>Eukaryota</taxon>
        <taxon>Viridiplantae</taxon>
        <taxon>Streptophyta</taxon>
        <taxon>Embryophyta</taxon>
        <taxon>Tracheophyta</taxon>
        <taxon>Spermatophyta</taxon>
        <taxon>Magnoliopsida</taxon>
        <taxon>Liliopsida</taxon>
        <taxon>Poales</taxon>
        <taxon>Poaceae</taxon>
        <taxon>PACMAD clade</taxon>
        <taxon>Chloridoideae</taxon>
        <taxon>Cynodonteae</taxon>
        <taxon>Eleusininae</taxon>
        <taxon>Eleusine</taxon>
    </lineage>
</organism>
<proteinExistence type="inferred from homology"/>
<evidence type="ECO:0000256" key="3">
    <source>
        <dbReference type="ARBA" id="ARBA00022723"/>
    </source>
</evidence>
<evidence type="ECO:0000313" key="8">
    <source>
        <dbReference type="Proteomes" id="UP001054889"/>
    </source>
</evidence>
<comment type="cofactor">
    <cofactor evidence="1 6">
        <name>Mg(2+)</name>
        <dbReference type="ChEBI" id="CHEBI:18420"/>
    </cofactor>
</comment>
<evidence type="ECO:0000256" key="5">
    <source>
        <dbReference type="ARBA" id="ARBA00022842"/>
    </source>
</evidence>
<dbReference type="InterPro" id="IPR020583">
    <property type="entry name" value="Inositol_monoP_metal-BS"/>
</dbReference>
<feature type="binding site" evidence="6">
    <location>
        <position position="234"/>
    </location>
    <ligand>
        <name>Mg(2+)</name>
        <dbReference type="ChEBI" id="CHEBI:18420"/>
        <label>1</label>
        <note>catalytic</note>
    </ligand>
</feature>
<keyword evidence="3 6" id="KW-0479">Metal-binding</keyword>
<comment type="caution">
    <text evidence="7">The sequence shown here is derived from an EMBL/GenBank/DDBJ whole genome shotgun (WGS) entry which is preliminary data.</text>
</comment>
<dbReference type="EMBL" id="BQKI01000084">
    <property type="protein sequence ID" value="GJN32716.1"/>
    <property type="molecule type" value="Genomic_DNA"/>
</dbReference>
<evidence type="ECO:0000256" key="1">
    <source>
        <dbReference type="ARBA" id="ARBA00001946"/>
    </source>
</evidence>
<dbReference type="GO" id="GO:0008441">
    <property type="term" value="F:3'(2'),5'-bisphosphate nucleotidase activity"/>
    <property type="evidence" value="ECO:0007669"/>
    <property type="project" value="TreeGrafter"/>
</dbReference>
<evidence type="ECO:0000256" key="2">
    <source>
        <dbReference type="ARBA" id="ARBA00009759"/>
    </source>
</evidence>
<evidence type="ECO:0008006" key="9">
    <source>
        <dbReference type="Google" id="ProtNLM"/>
    </source>
</evidence>
<dbReference type="SUPFAM" id="SSF56655">
    <property type="entry name" value="Carbohydrate phosphatase"/>
    <property type="match status" value="1"/>
</dbReference>
<accession>A0AAV5FEM3</accession>
<evidence type="ECO:0000256" key="4">
    <source>
        <dbReference type="ARBA" id="ARBA00022801"/>
    </source>
</evidence>
<dbReference type="FunFam" id="3.30.540.10:FF:000022">
    <property type="entry name" value="Putative PAP-specific phosphatase, mitochondrial"/>
    <property type="match status" value="1"/>
</dbReference>
<reference evidence="7" key="2">
    <citation type="submission" date="2021-12" db="EMBL/GenBank/DDBJ databases">
        <title>Resequencing data analysis of finger millet.</title>
        <authorList>
            <person name="Hatakeyama M."/>
            <person name="Aluri S."/>
            <person name="Balachadran M.T."/>
            <person name="Sivarajan S.R."/>
            <person name="Poveda L."/>
            <person name="Shimizu-Inatsugi R."/>
            <person name="Schlapbach R."/>
            <person name="Sreeman S.M."/>
            <person name="Shimizu K.K."/>
        </authorList>
    </citation>
    <scope>NUCLEOTIDE SEQUENCE</scope>
</reference>
<dbReference type="GO" id="GO:0000103">
    <property type="term" value="P:sulfate assimilation"/>
    <property type="evidence" value="ECO:0007669"/>
    <property type="project" value="TreeGrafter"/>
</dbReference>
<comment type="similarity">
    <text evidence="2">Belongs to the inositol monophosphatase superfamily.</text>
</comment>
<feature type="binding site" evidence="6">
    <location>
        <position position="232"/>
    </location>
    <ligand>
        <name>Mg(2+)</name>
        <dbReference type="ChEBI" id="CHEBI:18420"/>
        <label>1</label>
        <note>catalytic</note>
    </ligand>
</feature>
<name>A0AAV5FEM3_ELECO</name>
<sequence>MPLLHLSLALPPHRLHVGCRRLLSPVPPPPPHARLYVRCVHVETSLSFQELSTCSLPDHPCLLLFLDRVAAAGVSSAAVVAAETYELPFPPDRAVHHRELAAAAEVVERACRLCTDVKRSLFSDGRNILQKNDQTPVTIADFGVQALVSLELQRLFPSIPLVAEEDSASLRRCSADDNSCDILIDSIFRAVADKASNSDSPLTRYDVLSAIDRGGKDAVSFDSNPATYWVLDPIDGTKGFLKGDDALYVVGLALVVNGELAIGVMGCPNWNNDNIDNGEDLSVTVTTSKSRGVLMVSHVGCGTWSRRLFAEMDQLDVAHDTWKRCYVDTCSVVHMARYCLSDGQTWDMIPLSRLFRTTTEEEHDPTDESKVLITPILWGRLVAFPAGPRWAWASLSSSSLPPHTPMPLLHLSLPPHRLLLSGRRLLPLPVQPRRHVRLSVRAAAGMSAMAEEYRLPFPAESASHHRELAAAAAVVERACRLCVDLIEGAEWFGSCTQFVLFAEHPIA</sequence>
<dbReference type="Proteomes" id="UP001054889">
    <property type="component" value="Unassembled WGS sequence"/>
</dbReference>
<protein>
    <recommendedName>
        <fullName evidence="9">PAP-specific phosphatase, mitochondrial</fullName>
    </recommendedName>
</protein>
<dbReference type="InterPro" id="IPR051090">
    <property type="entry name" value="Inositol_monoP_superfamily"/>
</dbReference>
<dbReference type="GO" id="GO:0046872">
    <property type="term" value="F:metal ion binding"/>
    <property type="evidence" value="ECO:0007669"/>
    <property type="project" value="UniProtKB-KW"/>
</dbReference>